<evidence type="ECO:0000313" key="3">
    <source>
        <dbReference type="EMBL" id="KAF2003313.1"/>
    </source>
</evidence>
<dbReference type="InterPro" id="IPR009060">
    <property type="entry name" value="UBA-like_sf"/>
</dbReference>
<evidence type="ECO:0000313" key="4">
    <source>
        <dbReference type="Proteomes" id="UP000799779"/>
    </source>
</evidence>
<dbReference type="OrthoDB" id="5404794at2759"/>
<sequence length="661" mass="72452">MTRVIQDSEDEFDDDDVEAPLPTSPTKNVLPETQKSTPMPSRDQGTGSTDSLRRNIEAAHRAHSQPDASNHAVLLPPSTHDSSVSLSEHASKRRKTTTDVSLDMSSGHRASMDESFGLPSVRKKPAKTYSRSKSVFSSPYLERTIVELEPQKSPTRAPGKTDQAWIAGTMREDYVQHEPLAMFPEPSSTVPNATLTQQRMLEEARAPLRTDIGLPEDLVLFHPQDSPVPYQPAKSSIPWSEYLRTPSGNTEPTASRQEASNHETLNAIPQSPHPSEDDARIQYELVSSNHPKRDTEVRIVIESPDIARRADVKNASPSPNTVRQSSPQADSDDELAVIGVRKEQYKPRPSRSRSIKAPDEETIDFSVRPERAGRRRTKRKSGRNDLDDPARACTPSKVQQICEMGFTPTITEKALLQSDGDMATAVDWLIANGMSADQQDELAPVQTTKQSPDDDVAVSSSLKFRPPSQKTGSITAQARKAKRRKTTLDLPEPTVEPDSALPPTDSSKEKKRGRGRPRKDEKALEVVAEESVIREADVVPPLGDLDEAQNNAGVANSANQKTKDGALQETMPHKPLATGIQEPIDQTDQQAGLVLPSTAEPPASTPPEKMTAAYIEAKKTREGKAKPANGSHSPLNKGKVPYRVGLSKRARIAPLLRVVKK</sequence>
<name>A0A6A5WN73_9PLEO</name>
<gene>
    <name evidence="3" type="ORF">P154DRAFT_561421</name>
</gene>
<reference evidence="3" key="1">
    <citation type="journal article" date="2020" name="Stud. Mycol.">
        <title>101 Dothideomycetes genomes: a test case for predicting lifestyles and emergence of pathogens.</title>
        <authorList>
            <person name="Haridas S."/>
            <person name="Albert R."/>
            <person name="Binder M."/>
            <person name="Bloem J."/>
            <person name="Labutti K."/>
            <person name="Salamov A."/>
            <person name="Andreopoulos B."/>
            <person name="Baker S."/>
            <person name="Barry K."/>
            <person name="Bills G."/>
            <person name="Bluhm B."/>
            <person name="Cannon C."/>
            <person name="Castanera R."/>
            <person name="Culley D."/>
            <person name="Daum C."/>
            <person name="Ezra D."/>
            <person name="Gonzalez J."/>
            <person name="Henrissat B."/>
            <person name="Kuo A."/>
            <person name="Liang C."/>
            <person name="Lipzen A."/>
            <person name="Lutzoni F."/>
            <person name="Magnuson J."/>
            <person name="Mondo S."/>
            <person name="Nolan M."/>
            <person name="Ohm R."/>
            <person name="Pangilinan J."/>
            <person name="Park H.-J."/>
            <person name="Ramirez L."/>
            <person name="Alfaro M."/>
            <person name="Sun H."/>
            <person name="Tritt A."/>
            <person name="Yoshinaga Y."/>
            <person name="Zwiers L.-H."/>
            <person name="Turgeon B."/>
            <person name="Goodwin S."/>
            <person name="Spatafora J."/>
            <person name="Crous P."/>
            <person name="Grigoriev I."/>
        </authorList>
    </citation>
    <scope>NUCLEOTIDE SEQUENCE</scope>
    <source>
        <strain evidence="3">CBS 123094</strain>
    </source>
</reference>
<feature type="compositionally biased region" description="Polar residues" evidence="1">
    <location>
        <begin position="548"/>
        <end position="560"/>
    </location>
</feature>
<feature type="compositionally biased region" description="Low complexity" evidence="1">
    <location>
        <begin position="596"/>
        <end position="608"/>
    </location>
</feature>
<feature type="compositionally biased region" description="Acidic residues" evidence="1">
    <location>
        <begin position="7"/>
        <end position="18"/>
    </location>
</feature>
<dbReference type="Pfam" id="PF22562">
    <property type="entry name" value="UBA_7"/>
    <property type="match status" value="1"/>
</dbReference>
<dbReference type="AlphaFoldDB" id="A0A6A5WN73"/>
<feature type="compositionally biased region" description="Basic and acidic residues" evidence="1">
    <location>
        <begin position="291"/>
        <end position="312"/>
    </location>
</feature>
<proteinExistence type="predicted"/>
<evidence type="ECO:0000259" key="2">
    <source>
        <dbReference type="PROSITE" id="PS50030"/>
    </source>
</evidence>
<feature type="region of interest" description="Disordered" evidence="1">
    <location>
        <begin position="538"/>
        <end position="642"/>
    </location>
</feature>
<evidence type="ECO:0000256" key="1">
    <source>
        <dbReference type="SAM" id="MobiDB-lite"/>
    </source>
</evidence>
<accession>A0A6A5WN73</accession>
<dbReference type="EMBL" id="ML977573">
    <property type="protein sequence ID" value="KAF2003313.1"/>
    <property type="molecule type" value="Genomic_DNA"/>
</dbReference>
<feature type="compositionally biased region" description="Polar residues" evidence="1">
    <location>
        <begin position="246"/>
        <end position="269"/>
    </location>
</feature>
<feature type="compositionally biased region" description="Polar residues" evidence="1">
    <location>
        <begin position="79"/>
        <end position="88"/>
    </location>
</feature>
<feature type="compositionally biased region" description="Basic and acidic residues" evidence="1">
    <location>
        <begin position="51"/>
        <end position="60"/>
    </location>
</feature>
<feature type="region of interest" description="Disordered" evidence="1">
    <location>
        <begin position="439"/>
        <end position="524"/>
    </location>
</feature>
<feature type="domain" description="UBA" evidence="2">
    <location>
        <begin position="385"/>
        <end position="432"/>
    </location>
</feature>
<feature type="compositionally biased region" description="Polar residues" evidence="1">
    <location>
        <begin position="24"/>
        <end position="50"/>
    </location>
</feature>
<keyword evidence="4" id="KW-1185">Reference proteome</keyword>
<feature type="region of interest" description="Disordered" evidence="1">
    <location>
        <begin position="1"/>
        <end position="133"/>
    </location>
</feature>
<dbReference type="Proteomes" id="UP000799779">
    <property type="component" value="Unassembled WGS sequence"/>
</dbReference>
<organism evidence="3 4">
    <name type="scientific">Amniculicola lignicola CBS 123094</name>
    <dbReference type="NCBI Taxonomy" id="1392246"/>
    <lineage>
        <taxon>Eukaryota</taxon>
        <taxon>Fungi</taxon>
        <taxon>Dikarya</taxon>
        <taxon>Ascomycota</taxon>
        <taxon>Pezizomycotina</taxon>
        <taxon>Dothideomycetes</taxon>
        <taxon>Pleosporomycetidae</taxon>
        <taxon>Pleosporales</taxon>
        <taxon>Amniculicolaceae</taxon>
        <taxon>Amniculicola</taxon>
    </lineage>
</organism>
<dbReference type="PROSITE" id="PS50030">
    <property type="entry name" value="UBA"/>
    <property type="match status" value="1"/>
</dbReference>
<dbReference type="SMART" id="SM00165">
    <property type="entry name" value="UBA"/>
    <property type="match status" value="1"/>
</dbReference>
<dbReference type="Gene3D" id="1.10.8.10">
    <property type="entry name" value="DNA helicase RuvA subunit, C-terminal domain"/>
    <property type="match status" value="1"/>
</dbReference>
<feature type="compositionally biased region" description="Polar residues" evidence="1">
    <location>
        <begin position="315"/>
        <end position="329"/>
    </location>
</feature>
<feature type="region of interest" description="Disordered" evidence="1">
    <location>
        <begin position="225"/>
        <end position="392"/>
    </location>
</feature>
<dbReference type="SUPFAM" id="SSF46934">
    <property type="entry name" value="UBA-like"/>
    <property type="match status" value="1"/>
</dbReference>
<feature type="compositionally biased region" description="Basic and acidic residues" evidence="1">
    <location>
        <begin position="616"/>
        <end position="625"/>
    </location>
</feature>
<feature type="compositionally biased region" description="Polar residues" evidence="1">
    <location>
        <begin position="458"/>
        <end position="476"/>
    </location>
</feature>
<protein>
    <recommendedName>
        <fullName evidence="2">UBA domain-containing protein</fullName>
    </recommendedName>
</protein>
<dbReference type="InterPro" id="IPR015940">
    <property type="entry name" value="UBA"/>
</dbReference>